<accession>A0AAV6SYD3</accession>
<reference evidence="2 3" key="1">
    <citation type="journal article" date="2021" name="Sci. Rep.">
        <title>Chromosome anchoring in Senegalese sole (Solea senegalensis) reveals sex-associated markers and genome rearrangements in flatfish.</title>
        <authorList>
            <person name="Guerrero-Cozar I."/>
            <person name="Gomez-Garrido J."/>
            <person name="Berbel C."/>
            <person name="Martinez-Blanch J.F."/>
            <person name="Alioto T."/>
            <person name="Claros M.G."/>
            <person name="Gagnaire P.A."/>
            <person name="Manchado M."/>
        </authorList>
    </citation>
    <scope>NUCLEOTIDE SEQUENCE [LARGE SCALE GENOMIC DNA]</scope>
    <source>
        <strain evidence="2">Sse05_10M</strain>
    </source>
</reference>
<evidence type="ECO:0000256" key="1">
    <source>
        <dbReference type="SAM" id="MobiDB-lite"/>
    </source>
</evidence>
<organism evidence="2 3">
    <name type="scientific">Solea senegalensis</name>
    <name type="common">Senegalese sole</name>
    <dbReference type="NCBI Taxonomy" id="28829"/>
    <lineage>
        <taxon>Eukaryota</taxon>
        <taxon>Metazoa</taxon>
        <taxon>Chordata</taxon>
        <taxon>Craniata</taxon>
        <taxon>Vertebrata</taxon>
        <taxon>Euteleostomi</taxon>
        <taxon>Actinopterygii</taxon>
        <taxon>Neopterygii</taxon>
        <taxon>Teleostei</taxon>
        <taxon>Neoteleostei</taxon>
        <taxon>Acanthomorphata</taxon>
        <taxon>Carangaria</taxon>
        <taxon>Pleuronectiformes</taxon>
        <taxon>Pleuronectoidei</taxon>
        <taxon>Soleidae</taxon>
        <taxon>Solea</taxon>
    </lineage>
</organism>
<dbReference type="Proteomes" id="UP000693946">
    <property type="component" value="Linkage Group LG10"/>
</dbReference>
<feature type="compositionally biased region" description="Basic and acidic residues" evidence="1">
    <location>
        <begin position="424"/>
        <end position="440"/>
    </location>
</feature>
<dbReference type="AlphaFoldDB" id="A0AAV6SYD3"/>
<gene>
    <name evidence="2" type="ORF">JOB18_000792</name>
</gene>
<comment type="caution">
    <text evidence="2">The sequence shown here is derived from an EMBL/GenBank/DDBJ whole genome shotgun (WGS) entry which is preliminary data.</text>
</comment>
<feature type="compositionally biased region" description="Polar residues" evidence="1">
    <location>
        <begin position="414"/>
        <end position="423"/>
    </location>
</feature>
<evidence type="ECO:0000313" key="3">
    <source>
        <dbReference type="Proteomes" id="UP000693946"/>
    </source>
</evidence>
<name>A0AAV6SYD3_SOLSE</name>
<proteinExistence type="predicted"/>
<keyword evidence="3" id="KW-1185">Reference proteome</keyword>
<dbReference type="EMBL" id="JAGKHQ010000002">
    <property type="protein sequence ID" value="KAG7521532.1"/>
    <property type="molecule type" value="Genomic_DNA"/>
</dbReference>
<evidence type="ECO:0000313" key="2">
    <source>
        <dbReference type="EMBL" id="KAG7521532.1"/>
    </source>
</evidence>
<sequence length="447" mass="50139">MMFTYVTSLIHNYRDKRESRDKEFFRPLVELSRHFIHTVELHIMDHIKPILSEWGRKKQLLYSWTSVESTRCFFGVDEGHILSNMADVLPSCFARALSASHVDCKSLRQFTRMVATDAAAKVNSRIALEMCSTQVHLKKISKCKCIDFKTMDTLVSLAAEIIECMPLDQCKCSPQKRDKSSTAPIQAAHLLLPHAVTIRKSLCDISYFTSDEAVMTILTETDATLINGANDQDVDNSIYCDDGMDLTWSPSGDDQEDAEDPDISTLAESAAMLESHVENYKLLIMVVTELLMCTMKKAQASLCQADFKRIVQTVSEKALQQIKLKDISASKALNKTCDALFSDLSQRSHSAKMLLAELQRADDVVIKALRSHLTAQTKKRNAVARIFSSAGRSIKMRFQDIIHHGPYFKWGHNPATTSPTQDIPSHHEDTSTGHRPHGDSAADTQQT</sequence>
<protein>
    <submittedName>
        <fullName evidence="2">Uncharacterized protein</fullName>
    </submittedName>
</protein>
<feature type="region of interest" description="Disordered" evidence="1">
    <location>
        <begin position="411"/>
        <end position="447"/>
    </location>
</feature>